<dbReference type="AlphaFoldDB" id="A0A5S5DI91"/>
<comment type="function">
    <text evidence="5">Responsible for synthesis of pseudouridine from uracil-55 in the psi GC loop of transfer RNAs.</text>
</comment>
<dbReference type="Gene3D" id="3.30.2350.10">
    <property type="entry name" value="Pseudouridine synthase"/>
    <property type="match status" value="1"/>
</dbReference>
<protein>
    <recommendedName>
        <fullName evidence="5">tRNA pseudouridine synthase B</fullName>
        <ecNumber evidence="5">5.4.99.25</ecNumber>
    </recommendedName>
    <alternativeName>
        <fullName evidence="5">tRNA pseudouridine(55) synthase</fullName>
        <shortName evidence="5">Psi55 synthase</shortName>
    </alternativeName>
    <alternativeName>
        <fullName evidence="5">tRNA pseudouridylate synthase</fullName>
    </alternativeName>
    <alternativeName>
        <fullName evidence="5">tRNA-uridine isomerase</fullName>
    </alternativeName>
</protein>
<dbReference type="GO" id="GO:0031119">
    <property type="term" value="P:tRNA pseudouridine synthesis"/>
    <property type="evidence" value="ECO:0007669"/>
    <property type="project" value="UniProtKB-UniRule"/>
</dbReference>
<dbReference type="RefSeq" id="WP_148908622.1">
    <property type="nucleotide sequence ID" value="NZ_VNHX01000010.1"/>
</dbReference>
<dbReference type="OrthoDB" id="9802309at2"/>
<sequence>MTNIEDIPSSPFRFAEGEVLLIDKPLEWTSFDVIGKLRNAMKPEKIKVGHAGTLDPLATGLLIVCTGKFTKTIDTYQAEDKEYTGIITLGATTPSYDLETEVDSTFDYSHISHHDIYQVAASFVGIQEQYPPAHSAIKIKGERVYEKARRGEDVELKPRQITIHSFDIERIALPDVYFRISCTKGTYIRSIAHDFGKALRNGAHLSQLRRTKSGNFHVDNAWNLQALIDQIRSQKAKALNQ</sequence>
<keyword evidence="9" id="KW-1185">Reference proteome</keyword>
<feature type="domain" description="tRNA pseudouridylate synthase B C-terminal" evidence="7">
    <location>
        <begin position="189"/>
        <end position="233"/>
    </location>
</feature>
<dbReference type="GO" id="GO:1990481">
    <property type="term" value="P:mRNA pseudouridine synthesis"/>
    <property type="evidence" value="ECO:0007669"/>
    <property type="project" value="TreeGrafter"/>
</dbReference>
<evidence type="ECO:0000313" key="8">
    <source>
        <dbReference type="EMBL" id="TYP95700.1"/>
    </source>
</evidence>
<dbReference type="EC" id="5.4.99.25" evidence="5"/>
<dbReference type="InterPro" id="IPR020103">
    <property type="entry name" value="PsdUridine_synth_cat_dom_sf"/>
</dbReference>
<dbReference type="CDD" id="cd02573">
    <property type="entry name" value="PseudoU_synth_EcTruB"/>
    <property type="match status" value="1"/>
</dbReference>
<dbReference type="Pfam" id="PF16198">
    <property type="entry name" value="TruB_C_2"/>
    <property type="match status" value="1"/>
</dbReference>
<feature type="domain" description="Pseudouridine synthase II N-terminal" evidence="6">
    <location>
        <begin position="44"/>
        <end position="188"/>
    </location>
</feature>
<accession>A0A5S5DI91</accession>
<evidence type="ECO:0000256" key="1">
    <source>
        <dbReference type="ARBA" id="ARBA00000385"/>
    </source>
</evidence>
<dbReference type="InterPro" id="IPR032819">
    <property type="entry name" value="TruB_C"/>
</dbReference>
<dbReference type="InterPro" id="IPR014780">
    <property type="entry name" value="tRNA_psdUridine_synth_TruB"/>
</dbReference>
<dbReference type="GO" id="GO:0160148">
    <property type="term" value="F:tRNA pseudouridine(55) synthase activity"/>
    <property type="evidence" value="ECO:0007669"/>
    <property type="project" value="UniProtKB-EC"/>
</dbReference>
<name>A0A5S5DI91_9SPHI</name>
<evidence type="ECO:0000256" key="4">
    <source>
        <dbReference type="ARBA" id="ARBA00023235"/>
    </source>
</evidence>
<comment type="caution">
    <text evidence="8">The sequence shown here is derived from an EMBL/GenBank/DDBJ whole genome shotgun (WGS) entry which is preliminary data.</text>
</comment>
<dbReference type="InterPro" id="IPR002501">
    <property type="entry name" value="PsdUridine_synth_N"/>
</dbReference>
<dbReference type="SUPFAM" id="SSF55120">
    <property type="entry name" value="Pseudouridine synthase"/>
    <property type="match status" value="1"/>
</dbReference>
<evidence type="ECO:0000259" key="6">
    <source>
        <dbReference type="Pfam" id="PF01509"/>
    </source>
</evidence>
<evidence type="ECO:0000256" key="2">
    <source>
        <dbReference type="ARBA" id="ARBA00005642"/>
    </source>
</evidence>
<feature type="active site" description="Nucleophile" evidence="5">
    <location>
        <position position="55"/>
    </location>
</feature>
<comment type="similarity">
    <text evidence="2 5">Belongs to the pseudouridine synthase TruB family. Type 1 subfamily.</text>
</comment>
<dbReference type="PANTHER" id="PTHR13767:SF2">
    <property type="entry name" value="PSEUDOURIDYLATE SYNTHASE TRUB1"/>
    <property type="match status" value="1"/>
</dbReference>
<dbReference type="EMBL" id="VNHX01000010">
    <property type="protein sequence ID" value="TYP95700.1"/>
    <property type="molecule type" value="Genomic_DNA"/>
</dbReference>
<proteinExistence type="inferred from homology"/>
<comment type="catalytic activity">
    <reaction evidence="1 5">
        <text>uridine(55) in tRNA = pseudouridine(55) in tRNA</text>
        <dbReference type="Rhea" id="RHEA:42532"/>
        <dbReference type="Rhea" id="RHEA-COMP:10101"/>
        <dbReference type="Rhea" id="RHEA-COMP:10102"/>
        <dbReference type="ChEBI" id="CHEBI:65314"/>
        <dbReference type="ChEBI" id="CHEBI:65315"/>
        <dbReference type="EC" id="5.4.99.25"/>
    </reaction>
</comment>
<keyword evidence="4 5" id="KW-0413">Isomerase</keyword>
<dbReference type="Proteomes" id="UP000325105">
    <property type="component" value="Unassembled WGS sequence"/>
</dbReference>
<dbReference type="PANTHER" id="PTHR13767">
    <property type="entry name" value="TRNA-PSEUDOURIDINE SYNTHASE"/>
    <property type="match status" value="1"/>
</dbReference>
<dbReference type="NCBIfam" id="TIGR00431">
    <property type="entry name" value="TruB"/>
    <property type="match status" value="1"/>
</dbReference>
<organism evidence="8 9">
    <name type="scientific">Sphingobacterium allocomposti</name>
    <dbReference type="NCBI Taxonomy" id="415956"/>
    <lineage>
        <taxon>Bacteria</taxon>
        <taxon>Pseudomonadati</taxon>
        <taxon>Bacteroidota</taxon>
        <taxon>Sphingobacteriia</taxon>
        <taxon>Sphingobacteriales</taxon>
        <taxon>Sphingobacteriaceae</taxon>
        <taxon>Sphingobacterium</taxon>
    </lineage>
</organism>
<evidence type="ECO:0000313" key="9">
    <source>
        <dbReference type="Proteomes" id="UP000325105"/>
    </source>
</evidence>
<evidence type="ECO:0000256" key="3">
    <source>
        <dbReference type="ARBA" id="ARBA00022694"/>
    </source>
</evidence>
<evidence type="ECO:0000256" key="5">
    <source>
        <dbReference type="HAMAP-Rule" id="MF_01080"/>
    </source>
</evidence>
<gene>
    <name evidence="5" type="primary">truB</name>
    <name evidence="8" type="ORF">BC792_11027</name>
</gene>
<keyword evidence="3 5" id="KW-0819">tRNA processing</keyword>
<dbReference type="Pfam" id="PF01509">
    <property type="entry name" value="TruB_N"/>
    <property type="match status" value="1"/>
</dbReference>
<evidence type="ECO:0000259" key="7">
    <source>
        <dbReference type="Pfam" id="PF16198"/>
    </source>
</evidence>
<dbReference type="GO" id="GO:0003723">
    <property type="term" value="F:RNA binding"/>
    <property type="evidence" value="ECO:0007669"/>
    <property type="project" value="InterPro"/>
</dbReference>
<dbReference type="HAMAP" id="MF_01080">
    <property type="entry name" value="TruB_bact"/>
    <property type="match status" value="1"/>
</dbReference>
<reference evidence="8 9" key="1">
    <citation type="submission" date="2019-07" db="EMBL/GenBank/DDBJ databases">
        <title>Genomic Encyclopedia of Archaeal and Bacterial Type Strains, Phase II (KMG-II): from individual species to whole genera.</title>
        <authorList>
            <person name="Goeker M."/>
        </authorList>
    </citation>
    <scope>NUCLEOTIDE SEQUENCE [LARGE SCALE GENOMIC DNA]</scope>
    <source>
        <strain evidence="8 9">DSM 18850</strain>
    </source>
</reference>